<dbReference type="STRING" id="675824.A0A1E3Q2U6"/>
<reference evidence="3 4" key="1">
    <citation type="journal article" date="2016" name="Proc. Natl. Acad. Sci. U.S.A.">
        <title>Comparative genomics of biotechnologically important yeasts.</title>
        <authorList>
            <person name="Riley R."/>
            <person name="Haridas S."/>
            <person name="Wolfe K.H."/>
            <person name="Lopes M.R."/>
            <person name="Hittinger C.T."/>
            <person name="Goeker M."/>
            <person name="Salamov A.A."/>
            <person name="Wisecaver J.H."/>
            <person name="Long T.M."/>
            <person name="Calvey C.H."/>
            <person name="Aerts A.L."/>
            <person name="Barry K.W."/>
            <person name="Choi C."/>
            <person name="Clum A."/>
            <person name="Coughlan A.Y."/>
            <person name="Deshpande S."/>
            <person name="Douglass A.P."/>
            <person name="Hanson S.J."/>
            <person name="Klenk H.-P."/>
            <person name="LaButti K.M."/>
            <person name="Lapidus A."/>
            <person name="Lindquist E.A."/>
            <person name="Lipzen A.M."/>
            <person name="Meier-Kolthoff J.P."/>
            <person name="Ohm R.A."/>
            <person name="Otillar R.P."/>
            <person name="Pangilinan J.L."/>
            <person name="Peng Y."/>
            <person name="Rokas A."/>
            <person name="Rosa C.A."/>
            <person name="Scheuner C."/>
            <person name="Sibirny A.A."/>
            <person name="Slot J.C."/>
            <person name="Stielow J.B."/>
            <person name="Sun H."/>
            <person name="Kurtzman C.P."/>
            <person name="Blackwell M."/>
            <person name="Grigoriev I.V."/>
            <person name="Jeffries T.W."/>
        </authorList>
    </citation>
    <scope>NUCLEOTIDE SEQUENCE [LARGE SCALE GENOMIC DNA]</scope>
    <source>
        <strain evidence="3 4">NRRL Y-11557</strain>
    </source>
</reference>
<dbReference type="PANTHER" id="PTHR28208">
    <property type="entry name" value="PHOSPHATIDATE PHOSPHATASE APP1"/>
    <property type="match status" value="1"/>
</dbReference>
<dbReference type="InterPro" id="IPR052935">
    <property type="entry name" value="Mg2+_PAP"/>
</dbReference>
<feature type="compositionally biased region" description="Low complexity" evidence="1">
    <location>
        <begin position="226"/>
        <end position="245"/>
    </location>
</feature>
<feature type="region of interest" description="Disordered" evidence="1">
    <location>
        <begin position="1"/>
        <end position="29"/>
    </location>
</feature>
<accession>A0A1E3Q2U6</accession>
<feature type="compositionally biased region" description="Low complexity" evidence="1">
    <location>
        <begin position="46"/>
        <end position="55"/>
    </location>
</feature>
<organism evidence="3 4">
    <name type="scientific">Lipomyces starkeyi NRRL Y-11557</name>
    <dbReference type="NCBI Taxonomy" id="675824"/>
    <lineage>
        <taxon>Eukaryota</taxon>
        <taxon>Fungi</taxon>
        <taxon>Dikarya</taxon>
        <taxon>Ascomycota</taxon>
        <taxon>Saccharomycotina</taxon>
        <taxon>Lipomycetes</taxon>
        <taxon>Lipomycetales</taxon>
        <taxon>Lipomycetaceae</taxon>
        <taxon>Lipomyces</taxon>
    </lineage>
</organism>
<feature type="compositionally biased region" description="Low complexity" evidence="1">
    <location>
        <begin position="104"/>
        <end position="116"/>
    </location>
</feature>
<feature type="domain" description="Phosphatidate phosphatase APP1 catalytic" evidence="2">
    <location>
        <begin position="612"/>
        <end position="761"/>
    </location>
</feature>
<feature type="compositionally biased region" description="Low complexity" evidence="1">
    <location>
        <begin position="285"/>
        <end position="296"/>
    </location>
</feature>
<feature type="region of interest" description="Disordered" evidence="1">
    <location>
        <begin position="868"/>
        <end position="887"/>
    </location>
</feature>
<feature type="region of interest" description="Disordered" evidence="1">
    <location>
        <begin position="488"/>
        <end position="520"/>
    </location>
</feature>
<feature type="region of interest" description="Disordered" evidence="1">
    <location>
        <begin position="226"/>
        <end position="321"/>
    </location>
</feature>
<evidence type="ECO:0000313" key="4">
    <source>
        <dbReference type="Proteomes" id="UP000094385"/>
    </source>
</evidence>
<proteinExistence type="predicted"/>
<dbReference type="Proteomes" id="UP000094385">
    <property type="component" value="Unassembled WGS sequence"/>
</dbReference>
<dbReference type="PANTHER" id="PTHR28208:SF3">
    <property type="entry name" value="PHOSPHATIDATE PHOSPHATASE APP1"/>
    <property type="match status" value="1"/>
</dbReference>
<feature type="compositionally biased region" description="Polar residues" evidence="1">
    <location>
        <begin position="502"/>
        <end position="511"/>
    </location>
</feature>
<evidence type="ECO:0000313" key="3">
    <source>
        <dbReference type="EMBL" id="ODQ72035.1"/>
    </source>
</evidence>
<dbReference type="EMBL" id="KV454296">
    <property type="protein sequence ID" value="ODQ72035.1"/>
    <property type="molecule type" value="Genomic_DNA"/>
</dbReference>
<feature type="region of interest" description="Disordered" evidence="1">
    <location>
        <begin position="920"/>
        <end position="941"/>
    </location>
</feature>
<dbReference type="Pfam" id="PF09949">
    <property type="entry name" value="APP1_cat"/>
    <property type="match status" value="1"/>
</dbReference>
<keyword evidence="4" id="KW-1185">Reference proteome</keyword>
<gene>
    <name evidence="3" type="ORF">LIPSTDRAFT_4386</name>
</gene>
<protein>
    <recommendedName>
        <fullName evidence="2">Phosphatidate phosphatase APP1 catalytic domain-containing protein</fullName>
    </recommendedName>
</protein>
<name>A0A1E3Q2U6_LIPST</name>
<feature type="compositionally biased region" description="Polar residues" evidence="1">
    <location>
        <begin position="843"/>
        <end position="858"/>
    </location>
</feature>
<feature type="region of interest" description="Disordered" evidence="1">
    <location>
        <begin position="99"/>
        <end position="130"/>
    </location>
</feature>
<dbReference type="AlphaFoldDB" id="A0A1E3Q2U6"/>
<feature type="region of interest" description="Disordered" evidence="1">
    <location>
        <begin position="988"/>
        <end position="1010"/>
    </location>
</feature>
<evidence type="ECO:0000259" key="2">
    <source>
        <dbReference type="Pfam" id="PF09949"/>
    </source>
</evidence>
<dbReference type="GO" id="GO:0008195">
    <property type="term" value="F:phosphatidate phosphatase activity"/>
    <property type="evidence" value="ECO:0007669"/>
    <property type="project" value="InterPro"/>
</dbReference>
<feature type="compositionally biased region" description="Basic and acidic residues" evidence="1">
    <location>
        <begin position="990"/>
        <end position="1001"/>
    </location>
</feature>
<dbReference type="GO" id="GO:0030479">
    <property type="term" value="C:actin cortical patch"/>
    <property type="evidence" value="ECO:0007669"/>
    <property type="project" value="TreeGrafter"/>
</dbReference>
<feature type="region of interest" description="Disordered" evidence="1">
    <location>
        <begin position="46"/>
        <end position="76"/>
    </location>
</feature>
<dbReference type="InterPro" id="IPR019236">
    <property type="entry name" value="APP1_cat"/>
</dbReference>
<sequence>MSCLSPAPPRGLQAVIPIDPPPSKREKVARYLQQKKEQFDQYQKLLNQQRQQLLKQRQRELRDQRRRNSTSSSTNPAKFYRLLSSTSFTSFARAQQTTQSFDPSASSRGAASSATSNVDREATSSSKAKLLDDKDGEKLVMFPSYARRLESGLVEVDIRGWVFAPGIPNRKNRLFTSVVRQLVGVPAPADGPESSEQQQSSIYIGTTGRGSEESVLKNASAISVSSVLSSGRSSPSPSRRGSSVGYNNARLRSESPASSTVAMNIPGRSPSRALSRSDTRNSERSYSPSSPGYNNYAAFGTTPNSFGRGASPRRDTYSSAAQQARRLGVLPDDASGAVINNRNFVQPTLVGERQPLLTAQSSKNKRYLTNMDSESESDYYSESDDDEIVDNQQTFVVERRNSPARSFTATTPKPTLNGVTTNIRHQQSFYANRFNGSSVSIAGHNSEVVAANADNAPLASSPTANNMTSYFPNFGRSGSGLSLHRAFSMSGGTQPVPGSLKASGSANDQQNAPPPLPPRPKLISFASIYNPERSLQERIAPFISRPIAQEAVTIHVGSTETEEYSTYSVITTDSGHFGVRLRLAYEPAISCVECGEDLITVDEVNIIEQFGVSLISDIDDTVKHTGITGAKKGIFKNVFVKDYAELEIKGVGDWYQRLSRIGVPIHYVSNSPWQLYPSIAKFLRKAGLPTGSVHLKHYNGFLYGLLEPAVERKRFNLESILIDFPHRKFILVGDSGEMDLEAYVNLACEFPDQVLAIYIRDVTTICSDEDDSGTTSELNGFFMSSVPRPDEIDGLLADNSGWCCCTGNQGGTKYYHRPHSPPPLMPKPQKLRTNKITTEAPEPTSTEWISTPASSSPETELMSHKVPKVPEKPSNLKSQPVGTVAAPAPSRPGVDFDLLSSSVASTVSPLAARLAAFSSTFDESGGSPEGPSYLSTKSQQKQMLMKEPPKHILTANIANGSGNFNGKYLLSDSISNYNSISDGPAAISSPKKDVSFSDDHHNKKPPLPPRPANIVRSAAVEGKGPRASDAMSYAYRACIGMGDRSNRDGYPLDKKLEIWKKRVARARMMLPTGVHLRMWRMGEDVSDECEAIVQEYLDTLKS</sequence>
<evidence type="ECO:0000256" key="1">
    <source>
        <dbReference type="SAM" id="MobiDB-lite"/>
    </source>
</evidence>
<dbReference type="OrthoDB" id="541883at2759"/>
<feature type="region of interest" description="Disordered" evidence="1">
    <location>
        <begin position="838"/>
        <end position="861"/>
    </location>
</feature>